<comment type="caution">
    <text evidence="2">The sequence shown here is derived from an EMBL/GenBank/DDBJ whole genome shotgun (WGS) entry which is preliminary data.</text>
</comment>
<dbReference type="OrthoDB" id="3429251at2"/>
<dbReference type="RefSeq" id="WP_141370131.1">
    <property type="nucleotide sequence ID" value="NZ_BJLQ01000013.1"/>
</dbReference>
<gene>
    <name evidence="2" type="ORF">CGE01nite_16150</name>
</gene>
<feature type="transmembrane region" description="Helical" evidence="1">
    <location>
        <begin position="34"/>
        <end position="53"/>
    </location>
</feature>
<organism evidence="2 3">
    <name type="scientific">Cellulomonas gelida</name>
    <dbReference type="NCBI Taxonomy" id="1712"/>
    <lineage>
        <taxon>Bacteria</taxon>
        <taxon>Bacillati</taxon>
        <taxon>Actinomycetota</taxon>
        <taxon>Actinomycetes</taxon>
        <taxon>Micrococcales</taxon>
        <taxon>Cellulomonadaceae</taxon>
        <taxon>Cellulomonas</taxon>
    </lineage>
</organism>
<dbReference type="EMBL" id="BJLQ01000013">
    <property type="protein sequence ID" value="GEA84364.1"/>
    <property type="molecule type" value="Genomic_DNA"/>
</dbReference>
<dbReference type="Proteomes" id="UP000320461">
    <property type="component" value="Unassembled WGS sequence"/>
</dbReference>
<evidence type="ECO:0000256" key="1">
    <source>
        <dbReference type="SAM" id="Phobius"/>
    </source>
</evidence>
<evidence type="ECO:0000313" key="3">
    <source>
        <dbReference type="Proteomes" id="UP000320461"/>
    </source>
</evidence>
<keyword evidence="1" id="KW-0812">Transmembrane</keyword>
<keyword evidence="1" id="KW-0472">Membrane</keyword>
<keyword evidence="1" id="KW-1133">Transmembrane helix</keyword>
<name>A0A4Y3KLU9_9CELL</name>
<evidence type="ECO:0008006" key="4">
    <source>
        <dbReference type="Google" id="ProtNLM"/>
    </source>
</evidence>
<keyword evidence="3" id="KW-1185">Reference proteome</keyword>
<evidence type="ECO:0000313" key="2">
    <source>
        <dbReference type="EMBL" id="GEA84364.1"/>
    </source>
</evidence>
<accession>A0A4Y3KLU9</accession>
<sequence length="282" mass="31086">MPAWLTHRRLGWAAAGGAAFVIVVGRIAGDGPLLDALSVLFWLCAGTLVYLAYTSQSRRHRVLSRAVEQWAQERGWAYAPRDDSVLAVLTGSPFEPGYASGEHMAVDVVRACRVTGTPSWGGAMLKGDARKGRDTISFTFRYLVREKYGLKVWADVHVVAIRLPVALPKMQVQPEGVGTAVAKAAGAIDHLIESADFNDAYFAGAEDPRTAHAILNARLAQRLLEPDLAGGSWEIDRRWIRTWDATGTRVDVLDDRLRLLDTVVDHIPRHVWLDARSEARRA</sequence>
<protein>
    <recommendedName>
        <fullName evidence="4">DUF3137 domain-containing protein</fullName>
    </recommendedName>
</protein>
<dbReference type="AlphaFoldDB" id="A0A4Y3KLU9"/>
<proteinExistence type="predicted"/>
<feature type="transmembrane region" description="Helical" evidence="1">
    <location>
        <begin position="12"/>
        <end position="28"/>
    </location>
</feature>
<reference evidence="2 3" key="1">
    <citation type="submission" date="2019-06" db="EMBL/GenBank/DDBJ databases">
        <title>Whole genome shotgun sequence of Cellulomonas gelida NBRC 3748.</title>
        <authorList>
            <person name="Hosoyama A."/>
            <person name="Uohara A."/>
            <person name="Ohji S."/>
            <person name="Ichikawa N."/>
        </authorList>
    </citation>
    <scope>NUCLEOTIDE SEQUENCE [LARGE SCALE GENOMIC DNA]</scope>
    <source>
        <strain evidence="2 3">NBRC 3748</strain>
    </source>
</reference>